<evidence type="ECO:0000256" key="4">
    <source>
        <dbReference type="RuleBase" id="RU365068"/>
    </source>
</evidence>
<evidence type="ECO:0000256" key="5">
    <source>
        <dbReference type="SAM" id="MobiDB-lite"/>
    </source>
</evidence>
<evidence type="ECO:0000313" key="8">
    <source>
        <dbReference type="Proteomes" id="UP001165085"/>
    </source>
</evidence>
<feature type="compositionally biased region" description="Low complexity" evidence="5">
    <location>
        <begin position="49"/>
        <end position="58"/>
    </location>
</feature>
<feature type="domain" description="Helicase ATP-binding" evidence="6">
    <location>
        <begin position="85"/>
        <end position="219"/>
    </location>
</feature>
<gene>
    <name evidence="7" type="ORF">TrST_g8800</name>
</gene>
<evidence type="ECO:0000256" key="3">
    <source>
        <dbReference type="ARBA" id="ARBA00022840"/>
    </source>
</evidence>
<comment type="caution">
    <text evidence="7">The sequence shown here is derived from an EMBL/GenBank/DDBJ whole genome shotgun (WGS) entry which is preliminary data.</text>
</comment>
<dbReference type="EC" id="3.6.4.13" evidence="4"/>
<dbReference type="GO" id="GO:0003723">
    <property type="term" value="F:RNA binding"/>
    <property type="evidence" value="ECO:0007669"/>
    <property type="project" value="UniProtKB-UniRule"/>
</dbReference>
<dbReference type="SMART" id="SM00487">
    <property type="entry name" value="DEXDc"/>
    <property type="match status" value="1"/>
</dbReference>
<dbReference type="PANTHER" id="PTHR24031">
    <property type="entry name" value="RNA HELICASE"/>
    <property type="match status" value="1"/>
</dbReference>
<keyword evidence="2 4" id="KW-0378">Hydrolase</keyword>
<sequence length="233" mass="25493">MEARPSKRTKVDDKVDDNDCVDDANANAADVSVDVPQTPPTPPTPPTPSSSLNNLLHPSLIPPLQSRYPNLLPLQSALLPHLLSPTFTHNPRDLILTSPTGSGKTLAFTLPLLNTLLKHPVPPALQCVIILPTVSLARQVYEDINYFTAKKEKGNVECMILSEQQFEHQAVKLGITQPPYTLSPYSPPPTPPQILISSPGLFSKMSSLSNLNSVNWLSCLNPKNILFGYVFRC</sequence>
<dbReference type="Gene3D" id="3.40.50.300">
    <property type="entry name" value="P-loop containing nucleotide triphosphate hydrolases"/>
    <property type="match status" value="1"/>
</dbReference>
<keyword evidence="4" id="KW-0347">Helicase</keyword>
<protein>
    <recommendedName>
        <fullName evidence="4">ATP-dependent RNA helicase</fullName>
        <ecNumber evidence="4">3.6.4.13</ecNumber>
    </recommendedName>
</protein>
<dbReference type="AlphaFoldDB" id="A0A9W7C2A1"/>
<dbReference type="Proteomes" id="UP001165085">
    <property type="component" value="Unassembled WGS sequence"/>
</dbReference>
<proteinExistence type="inferred from homology"/>
<dbReference type="SUPFAM" id="SSF52540">
    <property type="entry name" value="P-loop containing nucleoside triphosphate hydrolases"/>
    <property type="match status" value="1"/>
</dbReference>
<evidence type="ECO:0000256" key="1">
    <source>
        <dbReference type="ARBA" id="ARBA00022741"/>
    </source>
</evidence>
<comment type="catalytic activity">
    <reaction evidence="4">
        <text>ATP + H2O = ADP + phosphate + H(+)</text>
        <dbReference type="Rhea" id="RHEA:13065"/>
        <dbReference type="ChEBI" id="CHEBI:15377"/>
        <dbReference type="ChEBI" id="CHEBI:15378"/>
        <dbReference type="ChEBI" id="CHEBI:30616"/>
        <dbReference type="ChEBI" id="CHEBI:43474"/>
        <dbReference type="ChEBI" id="CHEBI:456216"/>
        <dbReference type="EC" id="3.6.4.13"/>
    </reaction>
</comment>
<evidence type="ECO:0000259" key="6">
    <source>
        <dbReference type="PROSITE" id="PS51192"/>
    </source>
</evidence>
<dbReference type="InterPro" id="IPR027417">
    <property type="entry name" value="P-loop_NTPase"/>
</dbReference>
<keyword evidence="4" id="KW-0694">RNA-binding</keyword>
<dbReference type="EMBL" id="BRXY01000571">
    <property type="protein sequence ID" value="GMI00642.1"/>
    <property type="molecule type" value="Genomic_DNA"/>
</dbReference>
<feature type="compositionally biased region" description="Low complexity" evidence="5">
    <location>
        <begin position="23"/>
        <end position="36"/>
    </location>
</feature>
<dbReference type="InterPro" id="IPR014001">
    <property type="entry name" value="Helicase_ATP-bd"/>
</dbReference>
<name>A0A9W7C2A1_9STRA</name>
<comment type="domain">
    <text evidence="4">The Q motif is unique to and characteristic of the DEAD box family of RNA helicases and controls ATP binding and hydrolysis.</text>
</comment>
<dbReference type="GO" id="GO:0003724">
    <property type="term" value="F:RNA helicase activity"/>
    <property type="evidence" value="ECO:0007669"/>
    <property type="project" value="UniProtKB-EC"/>
</dbReference>
<organism evidence="7 8">
    <name type="scientific">Triparma strigata</name>
    <dbReference type="NCBI Taxonomy" id="1606541"/>
    <lineage>
        <taxon>Eukaryota</taxon>
        <taxon>Sar</taxon>
        <taxon>Stramenopiles</taxon>
        <taxon>Ochrophyta</taxon>
        <taxon>Bolidophyceae</taxon>
        <taxon>Parmales</taxon>
        <taxon>Triparmaceae</taxon>
        <taxon>Triparma</taxon>
    </lineage>
</organism>
<dbReference type="GO" id="GO:0016787">
    <property type="term" value="F:hydrolase activity"/>
    <property type="evidence" value="ECO:0007669"/>
    <property type="project" value="UniProtKB-KW"/>
</dbReference>
<keyword evidence="8" id="KW-1185">Reference proteome</keyword>
<dbReference type="InterPro" id="IPR011545">
    <property type="entry name" value="DEAD/DEAH_box_helicase_dom"/>
</dbReference>
<feature type="compositionally biased region" description="Pro residues" evidence="5">
    <location>
        <begin position="37"/>
        <end position="48"/>
    </location>
</feature>
<dbReference type="PROSITE" id="PS51192">
    <property type="entry name" value="HELICASE_ATP_BIND_1"/>
    <property type="match status" value="1"/>
</dbReference>
<dbReference type="GO" id="GO:0005524">
    <property type="term" value="F:ATP binding"/>
    <property type="evidence" value="ECO:0007669"/>
    <property type="project" value="UniProtKB-UniRule"/>
</dbReference>
<reference evidence="8" key="1">
    <citation type="journal article" date="2023" name="Commun. Biol.">
        <title>Genome analysis of Parmales, the sister group of diatoms, reveals the evolutionary specialization of diatoms from phago-mixotrophs to photoautotrophs.</title>
        <authorList>
            <person name="Ban H."/>
            <person name="Sato S."/>
            <person name="Yoshikawa S."/>
            <person name="Yamada K."/>
            <person name="Nakamura Y."/>
            <person name="Ichinomiya M."/>
            <person name="Sato N."/>
            <person name="Blanc-Mathieu R."/>
            <person name="Endo H."/>
            <person name="Kuwata A."/>
            <person name="Ogata H."/>
        </authorList>
    </citation>
    <scope>NUCLEOTIDE SEQUENCE [LARGE SCALE GENOMIC DNA]</scope>
    <source>
        <strain evidence="8">NIES 3701</strain>
    </source>
</reference>
<keyword evidence="1 4" id="KW-0547">Nucleotide-binding</keyword>
<feature type="compositionally biased region" description="Basic and acidic residues" evidence="5">
    <location>
        <begin position="1"/>
        <end position="13"/>
    </location>
</feature>
<comment type="function">
    <text evidence="4">RNA helicase.</text>
</comment>
<keyword evidence="3 4" id="KW-0067">ATP-binding</keyword>
<evidence type="ECO:0000313" key="7">
    <source>
        <dbReference type="EMBL" id="GMI00642.1"/>
    </source>
</evidence>
<comment type="similarity">
    <text evidence="4">Belongs to the DEAD box helicase family.</text>
</comment>
<evidence type="ECO:0000256" key="2">
    <source>
        <dbReference type="ARBA" id="ARBA00022801"/>
    </source>
</evidence>
<accession>A0A9W7C2A1</accession>
<feature type="region of interest" description="Disordered" evidence="5">
    <location>
        <begin position="1"/>
        <end position="58"/>
    </location>
</feature>
<dbReference type="Pfam" id="PF00270">
    <property type="entry name" value="DEAD"/>
    <property type="match status" value="1"/>
</dbReference>